<evidence type="ECO:0000313" key="1">
    <source>
        <dbReference type="EMBL" id="MDO6413278.1"/>
    </source>
</evidence>
<keyword evidence="2" id="KW-1185">Reference proteome</keyword>
<gene>
    <name evidence="1" type="ORF">Q4F19_02685</name>
</gene>
<reference evidence="1" key="1">
    <citation type="submission" date="2023-07" db="EMBL/GenBank/DDBJ databases">
        <authorList>
            <person name="Kim M."/>
        </authorList>
    </citation>
    <scope>NUCLEOTIDE SEQUENCE</scope>
    <source>
        <strain evidence="1">BIUV-7</strain>
    </source>
</reference>
<dbReference type="RefSeq" id="WP_303539590.1">
    <property type="nucleotide sequence ID" value="NZ_JAUOTP010000001.1"/>
</dbReference>
<comment type="caution">
    <text evidence="1">The sequence shown here is derived from an EMBL/GenBank/DDBJ whole genome shotgun (WGS) entry which is preliminary data.</text>
</comment>
<protein>
    <submittedName>
        <fullName evidence="1">Uncharacterized protein</fullName>
    </submittedName>
</protein>
<dbReference type="Proteomes" id="UP001169764">
    <property type="component" value="Unassembled WGS sequence"/>
</dbReference>
<dbReference type="EMBL" id="JAUOTP010000001">
    <property type="protein sequence ID" value="MDO6413278.1"/>
    <property type="molecule type" value="Genomic_DNA"/>
</dbReference>
<proteinExistence type="predicted"/>
<name>A0ABT8Y5U0_9SPHN</name>
<evidence type="ECO:0000313" key="2">
    <source>
        <dbReference type="Proteomes" id="UP001169764"/>
    </source>
</evidence>
<sequence length="103" mass="10857">MATMIDQQLGFRAALGQFAAELPRLKGPDKMLLVNQLRRLAVANELHSAAEVVGGMADAIVREEGSALLGPWLAAIDQAAACGPDARDVAHLLLATVGVRYAH</sequence>
<organism evidence="1 2">
    <name type="scientific">Sphingomonas natans</name>
    <dbReference type="NCBI Taxonomy" id="3063330"/>
    <lineage>
        <taxon>Bacteria</taxon>
        <taxon>Pseudomonadati</taxon>
        <taxon>Pseudomonadota</taxon>
        <taxon>Alphaproteobacteria</taxon>
        <taxon>Sphingomonadales</taxon>
        <taxon>Sphingomonadaceae</taxon>
        <taxon>Sphingomonas</taxon>
    </lineage>
</organism>
<accession>A0ABT8Y5U0</accession>